<proteinExistence type="predicted"/>
<dbReference type="Proteomes" id="UP000467841">
    <property type="component" value="Unassembled WGS sequence"/>
</dbReference>
<comment type="caution">
    <text evidence="1">The sequence shown here is derived from an EMBL/GenBank/DDBJ whole genome shotgun (WGS) entry which is preliminary data.</text>
</comment>
<evidence type="ECO:0000313" key="1">
    <source>
        <dbReference type="EMBL" id="CAA7020990.1"/>
    </source>
</evidence>
<dbReference type="EMBL" id="CACVBM020000577">
    <property type="protein sequence ID" value="CAA7020990.1"/>
    <property type="molecule type" value="Genomic_DNA"/>
</dbReference>
<reference evidence="1" key="1">
    <citation type="submission" date="2020-01" db="EMBL/GenBank/DDBJ databases">
        <authorList>
            <person name="Mishra B."/>
        </authorList>
    </citation>
    <scope>NUCLEOTIDE SEQUENCE [LARGE SCALE GENOMIC DNA]</scope>
</reference>
<name>A0A6D2HXP5_9BRAS</name>
<gene>
    <name evidence="1" type="ORF">MERR_LOCUS8225</name>
</gene>
<keyword evidence="2" id="KW-1185">Reference proteome</keyword>
<organism evidence="1 2">
    <name type="scientific">Microthlaspi erraticum</name>
    <dbReference type="NCBI Taxonomy" id="1685480"/>
    <lineage>
        <taxon>Eukaryota</taxon>
        <taxon>Viridiplantae</taxon>
        <taxon>Streptophyta</taxon>
        <taxon>Embryophyta</taxon>
        <taxon>Tracheophyta</taxon>
        <taxon>Spermatophyta</taxon>
        <taxon>Magnoliopsida</taxon>
        <taxon>eudicotyledons</taxon>
        <taxon>Gunneridae</taxon>
        <taxon>Pentapetalae</taxon>
        <taxon>rosids</taxon>
        <taxon>malvids</taxon>
        <taxon>Brassicales</taxon>
        <taxon>Brassicaceae</taxon>
        <taxon>Coluteocarpeae</taxon>
        <taxon>Microthlaspi</taxon>
    </lineage>
</organism>
<sequence>MKPILQAHRLPNSPISEHIERRLRWRKFFSKACIKADLIAMASAMSGDKANGSAKLPESSLKPSLLVKTHPAPAIAVSCFQPPFSI</sequence>
<dbReference type="AlphaFoldDB" id="A0A6D2HXP5"/>
<accession>A0A6D2HXP5</accession>
<protein>
    <submittedName>
        <fullName evidence="1">Uncharacterized protein</fullName>
    </submittedName>
</protein>
<evidence type="ECO:0000313" key="2">
    <source>
        <dbReference type="Proteomes" id="UP000467841"/>
    </source>
</evidence>